<evidence type="ECO:0000313" key="2">
    <source>
        <dbReference type="Proteomes" id="UP001390339"/>
    </source>
</evidence>
<evidence type="ECO:0008006" key="3">
    <source>
        <dbReference type="Google" id="ProtNLM"/>
    </source>
</evidence>
<name>A0ABR2JNH4_9PEZI</name>
<keyword evidence="2" id="KW-1185">Reference proteome</keyword>
<dbReference type="EMBL" id="JAPCWZ010000001">
    <property type="protein sequence ID" value="KAK8880298.1"/>
    <property type="molecule type" value="Genomic_DNA"/>
</dbReference>
<reference evidence="1 2" key="1">
    <citation type="journal article" date="2024" name="IMA Fungus">
        <title>Apiospora arundinis, a panoply of carbohydrate-active enzymes and secondary metabolites.</title>
        <authorList>
            <person name="Sorensen T."/>
            <person name="Petersen C."/>
            <person name="Muurmann A.T."/>
            <person name="Christiansen J.V."/>
            <person name="Brundto M.L."/>
            <person name="Overgaard C.K."/>
            <person name="Boysen A.T."/>
            <person name="Wollenberg R.D."/>
            <person name="Larsen T.O."/>
            <person name="Sorensen J.L."/>
            <person name="Nielsen K.L."/>
            <person name="Sondergaard T.E."/>
        </authorList>
    </citation>
    <scope>NUCLEOTIDE SEQUENCE [LARGE SCALE GENOMIC DNA]</scope>
    <source>
        <strain evidence="1 2">AAU 773</strain>
    </source>
</reference>
<protein>
    <recommendedName>
        <fullName evidence="3">Metallothionein</fullName>
    </recommendedName>
</protein>
<evidence type="ECO:0000313" key="1">
    <source>
        <dbReference type="EMBL" id="KAK8880298.1"/>
    </source>
</evidence>
<accession>A0ABR2JNH4</accession>
<sequence length="75" mass="8155">MGNTYHCCKCAGQREFQFGQCQSCKHAQCTTCRSTVAAPVAAATANTHNCCKCSGQKEFFYGRCKDCNHQMCGGC</sequence>
<proteinExistence type="predicted"/>
<dbReference type="Proteomes" id="UP001390339">
    <property type="component" value="Unassembled WGS sequence"/>
</dbReference>
<gene>
    <name evidence="1" type="ORF">PGQ11_001592</name>
</gene>
<comment type="caution">
    <text evidence="1">The sequence shown here is derived from an EMBL/GenBank/DDBJ whole genome shotgun (WGS) entry which is preliminary data.</text>
</comment>
<organism evidence="1 2">
    <name type="scientific">Apiospora arundinis</name>
    <dbReference type="NCBI Taxonomy" id="335852"/>
    <lineage>
        <taxon>Eukaryota</taxon>
        <taxon>Fungi</taxon>
        <taxon>Dikarya</taxon>
        <taxon>Ascomycota</taxon>
        <taxon>Pezizomycotina</taxon>
        <taxon>Sordariomycetes</taxon>
        <taxon>Xylariomycetidae</taxon>
        <taxon>Amphisphaeriales</taxon>
        <taxon>Apiosporaceae</taxon>
        <taxon>Apiospora</taxon>
    </lineage>
</organism>